<evidence type="ECO:0000256" key="1">
    <source>
        <dbReference type="SAM" id="SignalP"/>
    </source>
</evidence>
<dbReference type="Proteomes" id="UP000178885">
    <property type="component" value="Unassembled WGS sequence"/>
</dbReference>
<evidence type="ECO:0000313" key="2">
    <source>
        <dbReference type="EMBL" id="OGI45552.1"/>
    </source>
</evidence>
<protein>
    <recommendedName>
        <fullName evidence="4">SoxXA-binding protein</fullName>
    </recommendedName>
</protein>
<feature type="chain" id="PRO_5009526712" description="SoxXA-binding protein" evidence="1">
    <location>
        <begin position="19"/>
        <end position="100"/>
    </location>
</feature>
<reference evidence="2 3" key="1">
    <citation type="journal article" date="2016" name="Nat. Commun.">
        <title>Thousands of microbial genomes shed light on interconnected biogeochemical processes in an aquifer system.</title>
        <authorList>
            <person name="Anantharaman K."/>
            <person name="Brown C.T."/>
            <person name="Hug L.A."/>
            <person name="Sharon I."/>
            <person name="Castelle C.J."/>
            <person name="Probst A.J."/>
            <person name="Thomas B.C."/>
            <person name="Singh A."/>
            <person name="Wilkins M.J."/>
            <person name="Karaoz U."/>
            <person name="Brodie E.L."/>
            <person name="Williams K.H."/>
            <person name="Hubbard S.S."/>
            <person name="Banfield J.F."/>
        </authorList>
    </citation>
    <scope>NUCLEOTIDE SEQUENCE [LARGE SCALE GENOMIC DNA]</scope>
</reference>
<gene>
    <name evidence="2" type="ORF">A2151_04930</name>
</gene>
<proteinExistence type="predicted"/>
<name>A0A1F6TKB3_9PROT</name>
<dbReference type="EMBL" id="MFSU01000102">
    <property type="protein sequence ID" value="OGI45552.1"/>
    <property type="molecule type" value="Genomic_DNA"/>
</dbReference>
<accession>A0A1F6TKB3</accession>
<dbReference type="PROSITE" id="PS51257">
    <property type="entry name" value="PROKAR_LIPOPROTEIN"/>
    <property type="match status" value="1"/>
</dbReference>
<sequence length="100" mass="10677">MKKYLLLIALAASVAGCAGGPSKDEEYDNLLAQAENEIKLAGKAGFLWRDTEKFLADSKEAMAGGDRDKAMKLAKKALKEAQLAQQQARDNASAGPSYSN</sequence>
<organism evidence="2 3">
    <name type="scientific">Candidatus Muproteobacteria bacterium RBG_16_65_34</name>
    <dbReference type="NCBI Taxonomy" id="1817760"/>
    <lineage>
        <taxon>Bacteria</taxon>
        <taxon>Pseudomonadati</taxon>
        <taxon>Pseudomonadota</taxon>
        <taxon>Candidatus Muproteobacteria</taxon>
    </lineage>
</organism>
<feature type="signal peptide" evidence="1">
    <location>
        <begin position="1"/>
        <end position="18"/>
    </location>
</feature>
<evidence type="ECO:0000313" key="3">
    <source>
        <dbReference type="Proteomes" id="UP000178885"/>
    </source>
</evidence>
<dbReference type="STRING" id="1817760.A2151_04930"/>
<evidence type="ECO:0008006" key="4">
    <source>
        <dbReference type="Google" id="ProtNLM"/>
    </source>
</evidence>
<dbReference type="AlphaFoldDB" id="A0A1F6TKB3"/>
<keyword evidence="1" id="KW-0732">Signal</keyword>
<comment type="caution">
    <text evidence="2">The sequence shown here is derived from an EMBL/GenBank/DDBJ whole genome shotgun (WGS) entry which is preliminary data.</text>
</comment>